<dbReference type="PROSITE" id="PS50234">
    <property type="entry name" value="VWFA"/>
    <property type="match status" value="1"/>
</dbReference>
<gene>
    <name evidence="3" type="ORF">DI563_00140</name>
</gene>
<evidence type="ECO:0000259" key="2">
    <source>
        <dbReference type="PROSITE" id="PS50234"/>
    </source>
</evidence>
<feature type="domain" description="VWFA" evidence="2">
    <location>
        <begin position="13"/>
        <end position="165"/>
    </location>
</feature>
<dbReference type="Proteomes" id="UP000249135">
    <property type="component" value="Unassembled WGS sequence"/>
</dbReference>
<name>A0A2W5SFW2_VARPD</name>
<feature type="region of interest" description="Disordered" evidence="1">
    <location>
        <begin position="194"/>
        <end position="220"/>
    </location>
</feature>
<protein>
    <submittedName>
        <fullName evidence="3">Tellurium resistance protein</fullName>
    </submittedName>
</protein>
<comment type="caution">
    <text evidence="3">The sequence shown here is derived from an EMBL/GenBank/DDBJ whole genome shotgun (WGS) entry which is preliminary data.</text>
</comment>
<evidence type="ECO:0000313" key="4">
    <source>
        <dbReference type="Proteomes" id="UP000249135"/>
    </source>
</evidence>
<dbReference type="Pfam" id="PF00092">
    <property type="entry name" value="VWA"/>
    <property type="match status" value="1"/>
</dbReference>
<dbReference type="Gene3D" id="3.40.50.410">
    <property type="entry name" value="von Willebrand factor, type A domain"/>
    <property type="match status" value="1"/>
</dbReference>
<sequence length="220" mass="24021">MRPGGEMARRELHFVWLLDTSGSMRADGKIQALNVAIREAMPQLRSAARDNPGVQVLVRALTFSSGARWHIAEPTPVDQVRWEDVSAGGHTDMGQALALLAEAMRSPPMPERAVSPVFVLVTDGHHTDDFEAGLAALRAQTWGRDAVRMAITIGRDVNLDALQKFIGNDQIRPVQAHNPEALVQQIRWVSRSGLESSQVGTGPRMPPLPADDAQDAGELW</sequence>
<dbReference type="AlphaFoldDB" id="A0A2W5SFW2"/>
<evidence type="ECO:0000256" key="1">
    <source>
        <dbReference type="SAM" id="MobiDB-lite"/>
    </source>
</evidence>
<organism evidence="3 4">
    <name type="scientific">Variovorax paradoxus</name>
    <dbReference type="NCBI Taxonomy" id="34073"/>
    <lineage>
        <taxon>Bacteria</taxon>
        <taxon>Pseudomonadati</taxon>
        <taxon>Pseudomonadota</taxon>
        <taxon>Betaproteobacteria</taxon>
        <taxon>Burkholderiales</taxon>
        <taxon>Comamonadaceae</taxon>
        <taxon>Variovorax</taxon>
    </lineage>
</organism>
<dbReference type="InterPro" id="IPR002035">
    <property type="entry name" value="VWF_A"/>
</dbReference>
<proteinExistence type="predicted"/>
<accession>A0A2W5SFW2</accession>
<dbReference type="EMBL" id="QFPP01000001">
    <property type="protein sequence ID" value="PZQ78473.1"/>
    <property type="molecule type" value="Genomic_DNA"/>
</dbReference>
<dbReference type="SMART" id="SM00327">
    <property type="entry name" value="VWA"/>
    <property type="match status" value="1"/>
</dbReference>
<dbReference type="InterPro" id="IPR036465">
    <property type="entry name" value="vWFA_dom_sf"/>
</dbReference>
<dbReference type="SUPFAM" id="SSF53300">
    <property type="entry name" value="vWA-like"/>
    <property type="match status" value="1"/>
</dbReference>
<reference evidence="3 4" key="1">
    <citation type="submission" date="2017-08" db="EMBL/GenBank/DDBJ databases">
        <title>Infants hospitalized years apart are colonized by the same room-sourced microbial strains.</title>
        <authorList>
            <person name="Brooks B."/>
            <person name="Olm M.R."/>
            <person name="Firek B.A."/>
            <person name="Baker R."/>
            <person name="Thomas B.C."/>
            <person name="Morowitz M.J."/>
            <person name="Banfield J.F."/>
        </authorList>
    </citation>
    <scope>NUCLEOTIDE SEQUENCE [LARGE SCALE GENOMIC DNA]</scope>
    <source>
        <strain evidence="3">S2_005_003_R2_41</strain>
    </source>
</reference>
<evidence type="ECO:0000313" key="3">
    <source>
        <dbReference type="EMBL" id="PZQ78473.1"/>
    </source>
</evidence>